<dbReference type="AlphaFoldDB" id="A0A498NYR2"/>
<name>A0A498NYR2_LABRO</name>
<gene>
    <name evidence="1" type="ORF">ROHU_002926</name>
</gene>
<dbReference type="Proteomes" id="UP000290572">
    <property type="component" value="Unassembled WGS sequence"/>
</dbReference>
<proteinExistence type="predicted"/>
<evidence type="ECO:0000313" key="1">
    <source>
        <dbReference type="EMBL" id="RXN36464.1"/>
    </source>
</evidence>
<keyword evidence="2" id="KW-1185">Reference proteome</keyword>
<sequence length="109" mass="11684">MTRNERTVLSGQTAAVRLRLRSASCGGCSSVFSPAVAALRSARARSSLRRSAAVSRVTRRFPPALIVRSAVNAAGARAAGLSYRRCASDHSRSSSRYSRTIVFIVTVEK</sequence>
<organism evidence="1 2">
    <name type="scientific">Labeo rohita</name>
    <name type="common">Indian major carp</name>
    <name type="synonym">Cyprinus rohita</name>
    <dbReference type="NCBI Taxonomy" id="84645"/>
    <lineage>
        <taxon>Eukaryota</taxon>
        <taxon>Metazoa</taxon>
        <taxon>Chordata</taxon>
        <taxon>Craniata</taxon>
        <taxon>Vertebrata</taxon>
        <taxon>Euteleostomi</taxon>
        <taxon>Actinopterygii</taxon>
        <taxon>Neopterygii</taxon>
        <taxon>Teleostei</taxon>
        <taxon>Ostariophysi</taxon>
        <taxon>Cypriniformes</taxon>
        <taxon>Cyprinidae</taxon>
        <taxon>Labeoninae</taxon>
        <taxon>Labeonini</taxon>
        <taxon>Labeo</taxon>
    </lineage>
</organism>
<comment type="caution">
    <text evidence="1">The sequence shown here is derived from an EMBL/GenBank/DDBJ whole genome shotgun (WGS) entry which is preliminary data.</text>
</comment>
<dbReference type="EMBL" id="QBIY01008020">
    <property type="protein sequence ID" value="RXN36464.1"/>
    <property type="molecule type" value="Genomic_DNA"/>
</dbReference>
<reference evidence="1 2" key="1">
    <citation type="submission" date="2018-03" db="EMBL/GenBank/DDBJ databases">
        <title>Draft genome sequence of Rohu Carp (Labeo rohita).</title>
        <authorList>
            <person name="Das P."/>
            <person name="Kushwaha B."/>
            <person name="Joshi C.G."/>
            <person name="Kumar D."/>
            <person name="Nagpure N.S."/>
            <person name="Sahoo L."/>
            <person name="Das S.P."/>
            <person name="Bit A."/>
            <person name="Patnaik S."/>
            <person name="Meher P.K."/>
            <person name="Jayasankar P."/>
            <person name="Koringa P.G."/>
            <person name="Patel N.V."/>
            <person name="Hinsu A.T."/>
            <person name="Kumar R."/>
            <person name="Pandey M."/>
            <person name="Agarwal S."/>
            <person name="Srivastava S."/>
            <person name="Singh M."/>
            <person name="Iquebal M.A."/>
            <person name="Jaiswal S."/>
            <person name="Angadi U.B."/>
            <person name="Kumar N."/>
            <person name="Raza M."/>
            <person name="Shah T.M."/>
            <person name="Rai A."/>
            <person name="Jena J.K."/>
        </authorList>
    </citation>
    <scope>NUCLEOTIDE SEQUENCE [LARGE SCALE GENOMIC DNA]</scope>
    <source>
        <strain evidence="1">DASCIFA01</strain>
        <tissue evidence="1">Testis</tissue>
    </source>
</reference>
<protein>
    <submittedName>
        <fullName evidence="1">Uncharacterized protein</fullName>
    </submittedName>
</protein>
<evidence type="ECO:0000313" key="2">
    <source>
        <dbReference type="Proteomes" id="UP000290572"/>
    </source>
</evidence>
<accession>A0A498NYR2</accession>